<evidence type="ECO:0000256" key="1">
    <source>
        <dbReference type="SAM" id="Coils"/>
    </source>
</evidence>
<feature type="coiled-coil region" evidence="1">
    <location>
        <begin position="320"/>
        <end position="347"/>
    </location>
</feature>
<feature type="region of interest" description="Disordered" evidence="2">
    <location>
        <begin position="617"/>
        <end position="671"/>
    </location>
</feature>
<feature type="region of interest" description="Disordered" evidence="2">
    <location>
        <begin position="450"/>
        <end position="494"/>
    </location>
</feature>
<gene>
    <name evidence="3" type="ORF">F9L08_24400</name>
</gene>
<feature type="region of interest" description="Disordered" evidence="2">
    <location>
        <begin position="580"/>
        <end position="605"/>
    </location>
</feature>
<dbReference type="AlphaFoldDB" id="A0A6L3Y5F8"/>
<feature type="compositionally biased region" description="Low complexity" evidence="2">
    <location>
        <begin position="829"/>
        <end position="839"/>
    </location>
</feature>
<dbReference type="EMBL" id="WBVX01000037">
    <property type="protein sequence ID" value="KAB2678066.1"/>
    <property type="molecule type" value="Genomic_DNA"/>
</dbReference>
<evidence type="ECO:0000313" key="4">
    <source>
        <dbReference type="Proteomes" id="UP000481643"/>
    </source>
</evidence>
<evidence type="ECO:0000256" key="2">
    <source>
        <dbReference type="SAM" id="MobiDB-lite"/>
    </source>
</evidence>
<feature type="compositionally biased region" description="Basic and acidic residues" evidence="2">
    <location>
        <begin position="471"/>
        <end position="482"/>
    </location>
</feature>
<feature type="region of interest" description="Disordered" evidence="2">
    <location>
        <begin position="829"/>
        <end position="848"/>
    </location>
</feature>
<keyword evidence="1" id="KW-0175">Coiled coil</keyword>
<feature type="compositionally biased region" description="Acidic residues" evidence="2">
    <location>
        <begin position="580"/>
        <end position="591"/>
    </location>
</feature>
<organism evidence="3 4">
    <name type="scientific">Brucella tritici</name>
    <dbReference type="NCBI Taxonomy" id="94626"/>
    <lineage>
        <taxon>Bacteria</taxon>
        <taxon>Pseudomonadati</taxon>
        <taxon>Pseudomonadota</taxon>
        <taxon>Alphaproteobacteria</taxon>
        <taxon>Hyphomicrobiales</taxon>
        <taxon>Brucellaceae</taxon>
        <taxon>Brucella/Ochrobactrum group</taxon>
        <taxon>Brucella</taxon>
    </lineage>
</organism>
<dbReference type="RefSeq" id="WP_151653541.1">
    <property type="nucleotide sequence ID" value="NZ_WBVX01000037.1"/>
</dbReference>
<protein>
    <submittedName>
        <fullName evidence="3">Uncharacterized protein</fullName>
    </submittedName>
</protein>
<feature type="compositionally biased region" description="Acidic residues" evidence="2">
    <location>
        <begin position="460"/>
        <end position="470"/>
    </location>
</feature>
<reference evidence="3 4" key="1">
    <citation type="submission" date="2019-09" db="EMBL/GenBank/DDBJ databases">
        <title>Taxonomic organization of the family Brucellaceae based on a phylogenomic approach.</title>
        <authorList>
            <person name="Leclercq S."/>
            <person name="Cloeckaert A."/>
            <person name="Zygmunt M.S."/>
        </authorList>
    </citation>
    <scope>NUCLEOTIDE SEQUENCE [LARGE SCALE GENOMIC DNA]</scope>
    <source>
        <strain evidence="3 4">WS1830</strain>
    </source>
</reference>
<proteinExistence type="predicted"/>
<name>A0A6L3Y5F8_9HYPH</name>
<feature type="coiled-coil region" evidence="1">
    <location>
        <begin position="81"/>
        <end position="153"/>
    </location>
</feature>
<evidence type="ECO:0000313" key="3">
    <source>
        <dbReference type="EMBL" id="KAB2678066.1"/>
    </source>
</evidence>
<comment type="caution">
    <text evidence="3">The sequence shown here is derived from an EMBL/GenBank/DDBJ whole genome shotgun (WGS) entry which is preliminary data.</text>
</comment>
<feature type="compositionally biased region" description="Basic and acidic residues" evidence="2">
    <location>
        <begin position="653"/>
        <end position="671"/>
    </location>
</feature>
<sequence>MSIAPTTSRIHNCIKPQILKRRYLMALKLRPSQTVAEAEVELATQEALAADIRRAETAHAAVVESDQQLSDDSIVEDDLSLEELEQVQGNLEAEMKETAAQNAALDAKREQIKRTNDLRTEGIRISNLERQMAQEAQARLAKAEDELRQRRLDHNLNPSPFKDLESNRQLIESIRQKENKPLSSEQRKQLQANMKTAFAEVDNRIVDYRNANFGSAIKPGATKVFNKDVGKTIHSADKVSALVIIRQMQARKNHIQNLHNERVNELKSKADEARKFDREDQASYYEKRIAYEELCYERDTAHDVLAKYEHIDGRSDSDRCKEQLEDIKQLEAQADAMQRDLESMKEYEVALEQPRVVEVADHDLEAADAEADKAFSDIEYAISKDEADQHDQAYEAVMTADADRDEDDPYLAEARAEQAWEERTRQLQDDEHPIDDDDYLEAEFRAEQALEEHIRKLESDAEEDHDEIDPDNLKDTDDRFQEDLDSDVETEEAHDLTYDMHGRMVEEPVEVEVDAEIENADIEVAELDSEVAIDDDVQAEDEIDAMEMDVDVAEIEADLEEPEIELEADVAEIEDEIEIQEPDVDVEEPEVELEKPDIDTEEPEIESEAEAVVDVESNVVSEQPEQDIETAEVGASKPASEIADTSAASNVEELNRNAESEASTIDDKITSDFKQASVSADHEYEQATESGDIDAILDAEDKKMAINQEFNDYMNDRKEFDGQMSAVREAAADYAKAESNEDKTKAADKYAEAHDQAQATVSKAKAGDKSYADTMEQQFNAEVSDQMAAIRKSEPDVEMTGIERAVEERQSEGHSVRVTMQDVEETKAIAAHSQSQVAHQADRPSAAS</sequence>
<accession>A0A6L3Y5F8</accession>
<feature type="compositionally biased region" description="Basic and acidic residues" evidence="2">
    <location>
        <begin position="450"/>
        <end position="459"/>
    </location>
</feature>
<dbReference type="Proteomes" id="UP000481643">
    <property type="component" value="Unassembled WGS sequence"/>
</dbReference>